<keyword evidence="3" id="KW-1185">Reference proteome</keyword>
<dbReference type="OrthoDB" id="271111at2759"/>
<name>A0A8J9YYN4_BRALA</name>
<accession>A0A8J9YYN4</accession>
<dbReference type="AlphaFoldDB" id="A0A8J9YYN4"/>
<dbReference type="PANTHER" id="PTHR13298:SF11">
    <property type="entry name" value="RAPAMYCIN-INSENSITIVE COMPANION OF MTOR"/>
    <property type="match status" value="1"/>
</dbReference>
<evidence type="ECO:0000313" key="3">
    <source>
        <dbReference type="Proteomes" id="UP000838412"/>
    </source>
</evidence>
<reference evidence="2" key="1">
    <citation type="submission" date="2022-01" db="EMBL/GenBank/DDBJ databases">
        <authorList>
            <person name="Braso-Vives M."/>
        </authorList>
    </citation>
    <scope>NUCLEOTIDE SEQUENCE</scope>
</reference>
<dbReference type="InterPro" id="IPR028268">
    <property type="entry name" value="Pianissimo_fam"/>
</dbReference>
<protein>
    <submittedName>
        <fullName evidence="2">RICTOR protein</fullName>
    </submittedName>
</protein>
<feature type="compositionally biased region" description="Basic and acidic residues" evidence="1">
    <location>
        <begin position="1"/>
        <end position="14"/>
    </location>
</feature>
<dbReference type="EMBL" id="OV696698">
    <property type="protein sequence ID" value="CAH1244150.1"/>
    <property type="molecule type" value="Genomic_DNA"/>
</dbReference>
<evidence type="ECO:0000313" key="2">
    <source>
        <dbReference type="EMBL" id="CAH1244150.1"/>
    </source>
</evidence>
<dbReference type="GO" id="GO:0031932">
    <property type="term" value="C:TORC2 complex"/>
    <property type="evidence" value="ECO:0007669"/>
    <property type="project" value="InterPro"/>
</dbReference>
<dbReference type="GO" id="GO:0043539">
    <property type="term" value="F:protein serine/threonine kinase activator activity"/>
    <property type="evidence" value="ECO:0007669"/>
    <property type="project" value="TreeGrafter"/>
</dbReference>
<organism evidence="2 3">
    <name type="scientific">Branchiostoma lanceolatum</name>
    <name type="common">Common lancelet</name>
    <name type="synonym">Amphioxus lanceolatum</name>
    <dbReference type="NCBI Taxonomy" id="7740"/>
    <lineage>
        <taxon>Eukaryota</taxon>
        <taxon>Metazoa</taxon>
        <taxon>Chordata</taxon>
        <taxon>Cephalochordata</taxon>
        <taxon>Leptocardii</taxon>
        <taxon>Amphioxiformes</taxon>
        <taxon>Branchiostomatidae</taxon>
        <taxon>Branchiostoma</taxon>
    </lineage>
</organism>
<feature type="region of interest" description="Disordered" evidence="1">
    <location>
        <begin position="1"/>
        <end position="25"/>
    </location>
</feature>
<evidence type="ECO:0000256" key="1">
    <source>
        <dbReference type="SAM" id="MobiDB-lite"/>
    </source>
</evidence>
<proteinExistence type="predicted"/>
<sequence>MKEGSPARHLRFPDLQKSWPPDRLSGSLKEKLPNAFDDTYLYCEVAHLLSEYTFWLPARRFIQELFQDAAFSEVYEEARDLLGMTTDTAVHETVRRETEA</sequence>
<dbReference type="Proteomes" id="UP000838412">
    <property type="component" value="Chromosome 13"/>
</dbReference>
<dbReference type="GO" id="GO:0051897">
    <property type="term" value="P:positive regulation of phosphatidylinositol 3-kinase/protein kinase B signal transduction"/>
    <property type="evidence" value="ECO:0007669"/>
    <property type="project" value="TreeGrafter"/>
</dbReference>
<dbReference type="PANTHER" id="PTHR13298">
    <property type="entry name" value="CYTOSOLIC REGULATOR PIANISSIMO"/>
    <property type="match status" value="1"/>
</dbReference>
<dbReference type="GO" id="GO:0038203">
    <property type="term" value="P:TORC2 signaling"/>
    <property type="evidence" value="ECO:0007669"/>
    <property type="project" value="TreeGrafter"/>
</dbReference>
<gene>
    <name evidence="2" type="primary">RICTOR</name>
    <name evidence="2" type="ORF">BLAG_LOCUS6863</name>
</gene>